<evidence type="ECO:0000256" key="1">
    <source>
        <dbReference type="ARBA" id="ARBA00004236"/>
    </source>
</evidence>
<dbReference type="PANTHER" id="PTHR32282">
    <property type="entry name" value="BINDING PROTEIN TRANSPEPTIDASE, PUTATIVE-RELATED"/>
    <property type="match status" value="1"/>
</dbReference>
<evidence type="ECO:0000256" key="3">
    <source>
        <dbReference type="ARBA" id="ARBA00007739"/>
    </source>
</evidence>
<evidence type="ECO:0000256" key="10">
    <source>
        <dbReference type="ARBA" id="ARBA00022960"/>
    </source>
</evidence>
<evidence type="ECO:0000256" key="15">
    <source>
        <dbReference type="ARBA" id="ARBA00034000"/>
    </source>
</evidence>
<dbReference type="GO" id="GO:0008658">
    <property type="term" value="F:penicillin binding"/>
    <property type="evidence" value="ECO:0007669"/>
    <property type="project" value="InterPro"/>
</dbReference>
<evidence type="ECO:0000259" key="18">
    <source>
        <dbReference type="Pfam" id="PF00905"/>
    </source>
</evidence>
<comment type="caution">
    <text evidence="20">The sequence shown here is derived from an EMBL/GenBank/DDBJ whole genome shotgun (WGS) entry which is preliminary data.</text>
</comment>
<keyword evidence="14" id="KW-0961">Cell wall biogenesis/degradation</keyword>
<dbReference type="InterPro" id="IPR036950">
    <property type="entry name" value="PBP_transglycosylase"/>
</dbReference>
<dbReference type="Gene3D" id="1.10.3810.10">
    <property type="entry name" value="Biosynthetic peptidoglycan transglycosylase-like"/>
    <property type="match status" value="1"/>
</dbReference>
<dbReference type="InterPro" id="IPR023346">
    <property type="entry name" value="Lysozyme-like_dom_sf"/>
</dbReference>
<keyword evidence="13" id="KW-0511">Multifunctional enzyme</keyword>
<dbReference type="InterPro" id="IPR012338">
    <property type="entry name" value="Beta-lactam/transpept-like"/>
</dbReference>
<feature type="domain" description="Glycosyl transferase family 51" evidence="19">
    <location>
        <begin position="71"/>
        <end position="248"/>
    </location>
</feature>
<protein>
    <submittedName>
        <fullName evidence="20">Penicillin-binding protein, 1A family</fullName>
    </submittedName>
</protein>
<dbReference type="GO" id="GO:0008955">
    <property type="term" value="F:peptidoglycan glycosyltransferase activity"/>
    <property type="evidence" value="ECO:0007669"/>
    <property type="project" value="UniProtKB-EC"/>
</dbReference>
<dbReference type="GO" id="GO:0009002">
    <property type="term" value="F:serine-type D-Ala-D-Ala carboxypeptidase activity"/>
    <property type="evidence" value="ECO:0007669"/>
    <property type="project" value="UniProtKB-EC"/>
</dbReference>
<dbReference type="Proteomes" id="UP000034006">
    <property type="component" value="Unassembled WGS sequence"/>
</dbReference>
<evidence type="ECO:0000256" key="5">
    <source>
        <dbReference type="ARBA" id="ARBA00022645"/>
    </source>
</evidence>
<keyword evidence="12 17" id="KW-0472">Membrane</keyword>
<evidence type="ECO:0000256" key="17">
    <source>
        <dbReference type="SAM" id="Phobius"/>
    </source>
</evidence>
<evidence type="ECO:0000256" key="11">
    <source>
        <dbReference type="ARBA" id="ARBA00022984"/>
    </source>
</evidence>
<dbReference type="FunFam" id="1.10.3810.10:FF:000001">
    <property type="entry name" value="Penicillin-binding protein 1A"/>
    <property type="match status" value="1"/>
</dbReference>
<keyword evidence="8" id="KW-0808">Transferase</keyword>
<dbReference type="InterPro" id="IPR001264">
    <property type="entry name" value="Glyco_trans_51"/>
</dbReference>
<keyword evidence="17" id="KW-1133">Transmembrane helix</keyword>
<comment type="catalytic activity">
    <reaction evidence="16">
        <text>[GlcNAc-(1-&gt;4)-Mur2Ac(oyl-L-Ala-gamma-D-Glu-L-Lys-D-Ala-D-Ala)](n)-di-trans,octa-cis-undecaprenyl diphosphate + beta-D-GlcNAc-(1-&gt;4)-Mur2Ac(oyl-L-Ala-gamma-D-Glu-L-Lys-D-Ala-D-Ala)-di-trans,octa-cis-undecaprenyl diphosphate = [GlcNAc-(1-&gt;4)-Mur2Ac(oyl-L-Ala-gamma-D-Glu-L-Lys-D-Ala-D-Ala)](n+1)-di-trans,octa-cis-undecaprenyl diphosphate + di-trans,octa-cis-undecaprenyl diphosphate + H(+)</text>
        <dbReference type="Rhea" id="RHEA:23708"/>
        <dbReference type="Rhea" id="RHEA-COMP:9602"/>
        <dbReference type="Rhea" id="RHEA-COMP:9603"/>
        <dbReference type="ChEBI" id="CHEBI:15378"/>
        <dbReference type="ChEBI" id="CHEBI:58405"/>
        <dbReference type="ChEBI" id="CHEBI:60033"/>
        <dbReference type="ChEBI" id="CHEBI:78435"/>
        <dbReference type="EC" id="2.4.99.28"/>
    </reaction>
</comment>
<dbReference type="AlphaFoldDB" id="A0A0G1HWV9"/>
<keyword evidence="10" id="KW-0133">Cell shape</keyword>
<comment type="catalytic activity">
    <reaction evidence="15">
        <text>Preferential cleavage: (Ac)2-L-Lys-D-Ala-|-D-Ala. Also transpeptidation of peptidyl-alanyl moieties that are N-acyl substituents of D-alanine.</text>
        <dbReference type="EC" id="3.4.16.4"/>
    </reaction>
</comment>
<comment type="subcellular location">
    <subcellularLocation>
        <location evidence="1">Cell membrane</location>
    </subcellularLocation>
</comment>
<evidence type="ECO:0000256" key="12">
    <source>
        <dbReference type="ARBA" id="ARBA00023136"/>
    </source>
</evidence>
<dbReference type="SUPFAM" id="SSF56601">
    <property type="entry name" value="beta-lactamase/transpeptidase-like"/>
    <property type="match status" value="1"/>
</dbReference>
<evidence type="ECO:0000259" key="19">
    <source>
        <dbReference type="Pfam" id="PF00912"/>
    </source>
</evidence>
<evidence type="ECO:0000256" key="2">
    <source>
        <dbReference type="ARBA" id="ARBA00007090"/>
    </source>
</evidence>
<dbReference type="STRING" id="1618387.UW44_C0012G0018"/>
<keyword evidence="9" id="KW-0378">Hydrolase</keyword>
<reference evidence="20 21" key="1">
    <citation type="journal article" date="2015" name="Nature">
        <title>rRNA introns, odd ribosomes, and small enigmatic genomes across a large radiation of phyla.</title>
        <authorList>
            <person name="Brown C.T."/>
            <person name="Hug L.A."/>
            <person name="Thomas B.C."/>
            <person name="Sharon I."/>
            <person name="Castelle C.J."/>
            <person name="Singh A."/>
            <person name="Wilkins M.J."/>
            <person name="Williams K.H."/>
            <person name="Banfield J.F."/>
        </authorList>
    </citation>
    <scope>NUCLEOTIDE SEQUENCE [LARGE SCALE GENOMIC DNA]</scope>
</reference>
<dbReference type="InterPro" id="IPR050396">
    <property type="entry name" value="Glycosyltr_51/Transpeptidase"/>
</dbReference>
<dbReference type="GO" id="GO:0005886">
    <property type="term" value="C:plasma membrane"/>
    <property type="evidence" value="ECO:0007669"/>
    <property type="project" value="UniProtKB-SubCell"/>
</dbReference>
<evidence type="ECO:0000256" key="7">
    <source>
        <dbReference type="ARBA" id="ARBA00022676"/>
    </source>
</evidence>
<feature type="transmembrane region" description="Helical" evidence="17">
    <location>
        <begin position="25"/>
        <end position="46"/>
    </location>
</feature>
<accession>A0A0G1HWV9</accession>
<dbReference type="PANTHER" id="PTHR32282:SF11">
    <property type="entry name" value="PENICILLIN-BINDING PROTEIN 1B"/>
    <property type="match status" value="1"/>
</dbReference>
<feature type="domain" description="Penicillin-binding protein transpeptidase" evidence="18">
    <location>
        <begin position="336"/>
        <end position="647"/>
    </location>
</feature>
<dbReference type="GO" id="GO:0009252">
    <property type="term" value="P:peptidoglycan biosynthetic process"/>
    <property type="evidence" value="ECO:0007669"/>
    <property type="project" value="UniProtKB-KW"/>
</dbReference>
<keyword evidence="4" id="KW-1003">Cell membrane</keyword>
<evidence type="ECO:0000256" key="14">
    <source>
        <dbReference type="ARBA" id="ARBA00023316"/>
    </source>
</evidence>
<dbReference type="GO" id="GO:0008360">
    <property type="term" value="P:regulation of cell shape"/>
    <property type="evidence" value="ECO:0007669"/>
    <property type="project" value="UniProtKB-KW"/>
</dbReference>
<evidence type="ECO:0000256" key="8">
    <source>
        <dbReference type="ARBA" id="ARBA00022679"/>
    </source>
</evidence>
<keyword evidence="11" id="KW-0573">Peptidoglycan synthesis</keyword>
<evidence type="ECO:0000256" key="4">
    <source>
        <dbReference type="ARBA" id="ARBA00022475"/>
    </source>
</evidence>
<keyword evidence="7" id="KW-0328">Glycosyltransferase</keyword>
<dbReference type="Pfam" id="PF00905">
    <property type="entry name" value="Transpeptidase"/>
    <property type="match status" value="1"/>
</dbReference>
<dbReference type="GO" id="GO:0006508">
    <property type="term" value="P:proteolysis"/>
    <property type="evidence" value="ECO:0007669"/>
    <property type="project" value="UniProtKB-KW"/>
</dbReference>
<dbReference type="PATRIC" id="fig|1618387.3.peg.931"/>
<name>A0A0G1HWV9_9BACT</name>
<proteinExistence type="inferred from homology"/>
<organism evidence="20 21">
    <name type="scientific">Candidatus Collierbacteria bacterium GW2011_GWB2_44_22</name>
    <dbReference type="NCBI Taxonomy" id="1618387"/>
    <lineage>
        <taxon>Bacteria</taxon>
        <taxon>Candidatus Collieribacteriota</taxon>
    </lineage>
</organism>
<keyword evidence="5" id="KW-0121">Carboxypeptidase</keyword>
<gene>
    <name evidence="20" type="ORF">UW44_C0012G0018</name>
</gene>
<evidence type="ECO:0000256" key="6">
    <source>
        <dbReference type="ARBA" id="ARBA00022670"/>
    </source>
</evidence>
<evidence type="ECO:0000313" key="21">
    <source>
        <dbReference type="Proteomes" id="UP000034006"/>
    </source>
</evidence>
<dbReference type="Pfam" id="PF00912">
    <property type="entry name" value="Transgly"/>
    <property type="match status" value="1"/>
</dbReference>
<dbReference type="GO" id="GO:0071555">
    <property type="term" value="P:cell wall organization"/>
    <property type="evidence" value="ECO:0007669"/>
    <property type="project" value="UniProtKB-KW"/>
</dbReference>
<keyword evidence="17" id="KW-0812">Transmembrane</keyword>
<evidence type="ECO:0000313" key="20">
    <source>
        <dbReference type="EMBL" id="KKT51435.1"/>
    </source>
</evidence>
<comment type="similarity">
    <text evidence="3">In the N-terminal section; belongs to the glycosyltransferase 51 family.</text>
</comment>
<dbReference type="GO" id="GO:0030288">
    <property type="term" value="C:outer membrane-bounded periplasmic space"/>
    <property type="evidence" value="ECO:0007669"/>
    <property type="project" value="TreeGrafter"/>
</dbReference>
<sequence length="792" mass="87801">MSLTRQEILLSIEKSYRKIIGYRRFTLTQIILFIGGLLIISLFFLLKDVPSPAKLVKTPAPVSTKILDRNGKLLYEVYSEYRRTPISSKDIPDYVKQATVAIEDKNFYFHHGIDFSGIIRAAFNTLTKGKRLAGGSTITQQLVKNSLLSDSQRTITRKLKEAILAIATEFTYSKDQILELYLNYTPYGGTAYGIESASKTYFGKSAKDLDLAQSALLAGLPQSPTRYSPFGANPELALNRQAEVLRRMYEDGYITKEQVENAKGEKLVFAKKNISINAPHFALMVRDNLVQKYGEDKVNLGGLIVTTTLDLDLQNYTQASLSAEMKKISKMKISNGAAIVTHPNTGEIITLVGSKDYYDDSIDGQVNVVTSLRQPGSSIKPINYATGLLKGWPTSTTYLDVPTCFNVSGQKQYCPKNYDGSFRGPVSMRQSLANSLNIPAVKMLALNGLDSFIATASAMGISSWTDRSRFGLSLTLGGGEVTMYDMAQAFGTFANGGVTVPLVSVLKVETYTGQILEEFQPEKMANLVSVMPLKWNDFWESQKQQSATSLQTDPKVTLPLEVTFIISDILADNGARSAAFGSTSKLVVPGHTVSVKTGTTNDLKDNWTIGYTPDYLATTWVGNNDNSSMSYVASGITGASPIWNTIMKKVLLNIKDKPLPKPEGITNFQVCNLTGFMAQQENQCESHSEYFINGILPISQNNFPIKKQVWVRRSDKFPILPGDETIDRDLEEHIVISDPFTQDFCLDCAYTVDDKGHIQWPQTVVDYSRFQSRIITPYNYMPTPTIQNAPQN</sequence>
<dbReference type="EMBL" id="LCIH01000012">
    <property type="protein sequence ID" value="KKT51435.1"/>
    <property type="molecule type" value="Genomic_DNA"/>
</dbReference>
<evidence type="ECO:0000256" key="13">
    <source>
        <dbReference type="ARBA" id="ARBA00023268"/>
    </source>
</evidence>
<keyword evidence="6" id="KW-0645">Protease</keyword>
<comment type="similarity">
    <text evidence="2">In the C-terminal section; belongs to the transpeptidase family.</text>
</comment>
<dbReference type="SUPFAM" id="SSF53955">
    <property type="entry name" value="Lysozyme-like"/>
    <property type="match status" value="1"/>
</dbReference>
<dbReference type="Gene3D" id="3.40.710.10">
    <property type="entry name" value="DD-peptidase/beta-lactamase superfamily"/>
    <property type="match status" value="1"/>
</dbReference>
<evidence type="ECO:0000256" key="9">
    <source>
        <dbReference type="ARBA" id="ARBA00022801"/>
    </source>
</evidence>
<evidence type="ECO:0000256" key="16">
    <source>
        <dbReference type="ARBA" id="ARBA00049902"/>
    </source>
</evidence>
<dbReference type="InterPro" id="IPR001460">
    <property type="entry name" value="PCN-bd_Tpept"/>
</dbReference>